<dbReference type="PANTHER" id="PTHR33138">
    <property type="entry name" value="OS01G0690200 PROTEIN"/>
    <property type="match status" value="1"/>
</dbReference>
<evidence type="ECO:0000256" key="3">
    <source>
        <dbReference type="ARBA" id="ARBA00023180"/>
    </source>
</evidence>
<gene>
    <name evidence="7" type="ORF">URODEC1_LOCUS9651</name>
</gene>
<dbReference type="InterPro" id="IPR032872">
    <property type="entry name" value="WAK_assoc_C"/>
</dbReference>
<dbReference type="GO" id="GO:0016020">
    <property type="term" value="C:membrane"/>
    <property type="evidence" value="ECO:0007669"/>
    <property type="project" value="UniProtKB-SubCell"/>
</dbReference>
<comment type="subcellular location">
    <subcellularLocation>
        <location evidence="1">Membrane</location>
        <topology evidence="1">Single-pass membrane protein</topology>
    </subcellularLocation>
</comment>
<evidence type="ECO:0000256" key="2">
    <source>
        <dbReference type="ARBA" id="ARBA00022729"/>
    </source>
</evidence>
<reference evidence="8" key="1">
    <citation type="submission" date="2024-06" db="EMBL/GenBank/DDBJ databases">
        <authorList>
            <person name="Ryan C."/>
        </authorList>
    </citation>
    <scope>NUCLEOTIDE SEQUENCE [LARGE SCALE GENOMIC DNA]</scope>
</reference>
<feature type="domain" description="Wall-associated receptor kinase C-terminal" evidence="6">
    <location>
        <begin position="180"/>
        <end position="256"/>
    </location>
</feature>
<proteinExistence type="predicted"/>
<feature type="chain" id="PRO_5044837516" evidence="4">
    <location>
        <begin position="30"/>
        <end position="278"/>
    </location>
</feature>
<dbReference type="Pfam" id="PF13947">
    <property type="entry name" value="GUB_WAK_bind"/>
    <property type="match status" value="1"/>
</dbReference>
<sequence>MAPAEQMHRLHLTPLLVTLLLTSLPHCNTQSDAYFRYTNCTPTPYHCGPLHFDIGYPFSVNGVDRPDYCSVPGYLLSCTDAGKLVTNLNTSSELFQVTGVDYGNRLLTVVDEGLAEQTCPEPYRNTTIDGAMFAYTDSDHFLTAYINCSATTSSLPFALDIFSCLTGGRTYYSLDNNTVAPDVLGSCSSTLVFPFNSSMAGSLAAGKSTLGDVIRGGFAVRWKAGVGWCGDCGNTGGLCGYNSSSPSDHTCFCPDGTSIGSCPSGIFCLSFRIKLSTR</sequence>
<feature type="domain" description="Wall-associated receptor kinase galacturonan-binding" evidence="5">
    <location>
        <begin position="40"/>
        <end position="111"/>
    </location>
</feature>
<dbReference type="PANTHER" id="PTHR33138:SF75">
    <property type="entry name" value="WALL-ASSOCIATED RECEPTOR KINASE GALACTURONAN-BINDING DOMAIN-CONTAINING PROTEIN"/>
    <property type="match status" value="1"/>
</dbReference>
<dbReference type="Proteomes" id="UP001497457">
    <property type="component" value="Chromosome 11b"/>
</dbReference>
<keyword evidence="2 4" id="KW-0732">Signal</keyword>
<evidence type="ECO:0000259" key="5">
    <source>
        <dbReference type="Pfam" id="PF13947"/>
    </source>
</evidence>
<name>A0ABC8W605_9POAL</name>
<keyword evidence="3" id="KW-0325">Glycoprotein</keyword>
<dbReference type="AlphaFoldDB" id="A0ABC8W605"/>
<evidence type="ECO:0000256" key="1">
    <source>
        <dbReference type="ARBA" id="ARBA00004167"/>
    </source>
</evidence>
<accession>A0ABC8W605</accession>
<evidence type="ECO:0000256" key="4">
    <source>
        <dbReference type="SAM" id="SignalP"/>
    </source>
</evidence>
<feature type="signal peptide" evidence="4">
    <location>
        <begin position="1"/>
        <end position="29"/>
    </location>
</feature>
<protein>
    <submittedName>
        <fullName evidence="7">Uncharacterized protein</fullName>
    </submittedName>
</protein>
<reference evidence="7 8" key="2">
    <citation type="submission" date="2024-10" db="EMBL/GenBank/DDBJ databases">
        <authorList>
            <person name="Ryan C."/>
        </authorList>
    </citation>
    <scope>NUCLEOTIDE SEQUENCE [LARGE SCALE GENOMIC DNA]</scope>
</reference>
<organism evidence="7 8">
    <name type="scientific">Urochloa decumbens</name>
    <dbReference type="NCBI Taxonomy" id="240449"/>
    <lineage>
        <taxon>Eukaryota</taxon>
        <taxon>Viridiplantae</taxon>
        <taxon>Streptophyta</taxon>
        <taxon>Embryophyta</taxon>
        <taxon>Tracheophyta</taxon>
        <taxon>Spermatophyta</taxon>
        <taxon>Magnoliopsida</taxon>
        <taxon>Liliopsida</taxon>
        <taxon>Poales</taxon>
        <taxon>Poaceae</taxon>
        <taxon>PACMAD clade</taxon>
        <taxon>Panicoideae</taxon>
        <taxon>Panicodae</taxon>
        <taxon>Paniceae</taxon>
        <taxon>Melinidinae</taxon>
        <taxon>Urochloa</taxon>
    </lineage>
</organism>
<dbReference type="InterPro" id="IPR025287">
    <property type="entry name" value="WAK_GUB"/>
</dbReference>
<evidence type="ECO:0000313" key="7">
    <source>
        <dbReference type="EMBL" id="CAL4901935.1"/>
    </source>
</evidence>
<evidence type="ECO:0000259" key="6">
    <source>
        <dbReference type="Pfam" id="PF14380"/>
    </source>
</evidence>
<dbReference type="EMBL" id="OZ075121">
    <property type="protein sequence ID" value="CAL4901935.1"/>
    <property type="molecule type" value="Genomic_DNA"/>
</dbReference>
<dbReference type="Pfam" id="PF14380">
    <property type="entry name" value="WAK_assoc"/>
    <property type="match status" value="1"/>
</dbReference>
<keyword evidence="8" id="KW-1185">Reference proteome</keyword>
<evidence type="ECO:0000313" key="8">
    <source>
        <dbReference type="Proteomes" id="UP001497457"/>
    </source>
</evidence>